<reference evidence="3 4" key="1">
    <citation type="submission" date="2016-07" db="EMBL/GenBank/DDBJ databases">
        <title>Pervasive Adenine N6-methylation of Active Genes in Fungi.</title>
        <authorList>
            <consortium name="DOE Joint Genome Institute"/>
            <person name="Mondo S.J."/>
            <person name="Dannebaum R.O."/>
            <person name="Kuo R.C."/>
            <person name="Labutti K."/>
            <person name="Haridas S."/>
            <person name="Kuo A."/>
            <person name="Salamov A."/>
            <person name="Ahrendt S.R."/>
            <person name="Lipzen A."/>
            <person name="Sullivan W."/>
            <person name="Andreopoulos W.B."/>
            <person name="Clum A."/>
            <person name="Lindquist E."/>
            <person name="Daum C."/>
            <person name="Ramamoorthy G.K."/>
            <person name="Gryganskyi A."/>
            <person name="Culley D."/>
            <person name="Magnuson J.K."/>
            <person name="James T.Y."/>
            <person name="O'Malley M.A."/>
            <person name="Stajich J.E."/>
            <person name="Spatafora J.W."/>
            <person name="Visel A."/>
            <person name="Grigoriev I.V."/>
        </authorList>
    </citation>
    <scope>NUCLEOTIDE SEQUENCE [LARGE SCALE GENOMIC DNA]</scope>
    <source>
        <strain evidence="3 4">62-1032</strain>
    </source>
</reference>
<evidence type="ECO:0000313" key="4">
    <source>
        <dbReference type="Proteomes" id="UP000193467"/>
    </source>
</evidence>
<dbReference type="Proteomes" id="UP000193467">
    <property type="component" value="Unassembled WGS sequence"/>
</dbReference>
<feature type="compositionally biased region" description="Polar residues" evidence="2">
    <location>
        <begin position="422"/>
        <end position="431"/>
    </location>
</feature>
<gene>
    <name evidence="3" type="ORF">BCR35DRAFT_349697</name>
</gene>
<dbReference type="AlphaFoldDB" id="A0A1Y2G2U1"/>
<feature type="region of interest" description="Disordered" evidence="2">
    <location>
        <begin position="1164"/>
        <end position="1198"/>
    </location>
</feature>
<evidence type="ECO:0000313" key="3">
    <source>
        <dbReference type="EMBL" id="ORY90773.1"/>
    </source>
</evidence>
<feature type="compositionally biased region" description="Low complexity" evidence="2">
    <location>
        <begin position="514"/>
        <end position="525"/>
    </location>
</feature>
<feature type="coiled-coil region" evidence="1">
    <location>
        <begin position="80"/>
        <end position="128"/>
    </location>
</feature>
<dbReference type="STRING" id="106004.A0A1Y2G2U1"/>
<feature type="region of interest" description="Disordered" evidence="2">
    <location>
        <begin position="868"/>
        <end position="900"/>
    </location>
</feature>
<name>A0A1Y2G2U1_9BASI</name>
<feature type="compositionally biased region" description="Polar residues" evidence="2">
    <location>
        <begin position="359"/>
        <end position="399"/>
    </location>
</feature>
<dbReference type="EMBL" id="MCGR01000003">
    <property type="protein sequence ID" value="ORY90773.1"/>
    <property type="molecule type" value="Genomic_DNA"/>
</dbReference>
<feature type="coiled-coil region" evidence="1">
    <location>
        <begin position="160"/>
        <end position="215"/>
    </location>
</feature>
<organism evidence="3 4">
    <name type="scientific">Leucosporidium creatinivorum</name>
    <dbReference type="NCBI Taxonomy" id="106004"/>
    <lineage>
        <taxon>Eukaryota</taxon>
        <taxon>Fungi</taxon>
        <taxon>Dikarya</taxon>
        <taxon>Basidiomycota</taxon>
        <taxon>Pucciniomycotina</taxon>
        <taxon>Microbotryomycetes</taxon>
        <taxon>Leucosporidiales</taxon>
        <taxon>Leucosporidium</taxon>
    </lineage>
</organism>
<comment type="caution">
    <text evidence="3">The sequence shown here is derived from an EMBL/GenBank/DDBJ whole genome shotgun (WGS) entry which is preliminary data.</text>
</comment>
<accession>A0A1Y2G2U1</accession>
<feature type="region of interest" description="Disordered" evidence="2">
    <location>
        <begin position="342"/>
        <end position="646"/>
    </location>
</feature>
<feature type="compositionally biased region" description="Polar residues" evidence="2">
    <location>
        <begin position="615"/>
        <end position="640"/>
    </location>
</feature>
<feature type="region of interest" description="Disordered" evidence="2">
    <location>
        <begin position="1"/>
        <end position="54"/>
    </location>
</feature>
<feature type="compositionally biased region" description="Low complexity" evidence="2">
    <location>
        <begin position="1"/>
        <end position="11"/>
    </location>
</feature>
<feature type="region of interest" description="Disordered" evidence="2">
    <location>
        <begin position="1081"/>
        <end position="1142"/>
    </location>
</feature>
<feature type="region of interest" description="Disordered" evidence="2">
    <location>
        <begin position="822"/>
        <end position="848"/>
    </location>
</feature>
<sequence length="1198" mass="127052">MASPNPSSSSSVPPPPQPHEFGSIIHSIQRRAVDRASGDHPASSWKLKRPASGDASALLHDLEEDLRLSAKVGSALLEEKAGLEKRLAAAEGANQKLLDRLTSSVKEASQLQRRLEETVNNLEQSDSNNRSLLVSLEEGRKTITRLSADSGKLVTTSAQLTSLTRTHDDLRQELTAERKRASSAEARCRKQAERSSEMDVRLKKAIEDLEEMRQDKVLRTKKSHDALAKVKAKYGRAEMLLAGGAGSFAQSPEAAELLKLVESLASENMMLRSESQDLHELLDARQEEAGHRHEGGHPEAFAEEDEHDLASIDGRRHSMISNGTSTAPNLLAEVLNSPSLSQSASRSFSDFDGSRPFSPGSTNATSFNRSWAPTHSHSLSHSQRGANLSRTLSTGSTSAGEEPSRHGSFHYNLPESRRASKRQSIGGTASSGVLGLGMPPSSSGRVPVGRGHSRRAMSVDVSSLRSTDLERRLGDSAPGSPSLESASGRPPSLYSVASENDDSSTRPRRHHRPLSLSLGPSLFPLVPEDDQASSPRSASSHRRRPSSQLNGVSQSTSGITSLTSAPSGISLSSPTRPKRPRRATSEERPTVLVDTSTQTSPRPIRPSLIHPIHSTPRQGSSRSHSPQPDITRSNTSTSELSDPDRYLDLGFAPGQVDSRTAVLGTLIEHTSKILARIQSADITTQEKRFKKQNLPGDVRHLAQANLKDVLSDIEGLRHHFRRVLEQERSTAAREGTSASESNSSDSLVNRRDFVTLVKLFRDLLFETSRLRSLVNRVSLEPHLASSIRELDVPNSIDTERAPKSSGGLLAPLSRLFGAALSTEPEPASPKTPTTLRPPPKRSGSSAISSTAVSVEFGAGAVRRAVATGGEGADASPDVASKDSPQASTVGRKSGSQVKRDLSSIFAGSSAAPRSGNDWVVLPTPAAPSSNPFGRLLASYRPALTSTANAVIDSIPHAPVPDEGYQPTLLERQLRPRGLSDSSIRSTFVAHANPHHRIISPATLALSSETTKASSVPILVTAGASETGSTDDSPSATGSLAAPRADLKHQLSSSLLATSPLNRKSSTNKLISKRSISQLRSVSGPALSSSPPPPLPASPISATASLPASSPPAPAPISISISPSSNLPPHLHPSATPSQSVAASGSLFGNLTNWASKATGLSPLAAAAEGEDEGRVRPNATAMGKSGPPQAERARRDLG</sequence>
<protein>
    <submittedName>
        <fullName evidence="3">Uncharacterized protein</fullName>
    </submittedName>
</protein>
<feature type="compositionally biased region" description="Low complexity" evidence="2">
    <location>
        <begin position="1097"/>
        <end position="1107"/>
    </location>
</feature>
<keyword evidence="1" id="KW-0175">Coiled coil</keyword>
<dbReference type="OrthoDB" id="4088568at2759"/>
<keyword evidence="4" id="KW-1185">Reference proteome</keyword>
<evidence type="ECO:0000256" key="2">
    <source>
        <dbReference type="SAM" id="MobiDB-lite"/>
    </source>
</evidence>
<dbReference type="InParanoid" id="A0A1Y2G2U1"/>
<feature type="compositionally biased region" description="Low complexity" evidence="2">
    <location>
        <begin position="1115"/>
        <end position="1134"/>
    </location>
</feature>
<proteinExistence type="predicted"/>
<evidence type="ECO:0000256" key="1">
    <source>
        <dbReference type="SAM" id="Coils"/>
    </source>
</evidence>
<feature type="compositionally biased region" description="Polar residues" evidence="2">
    <location>
        <begin position="882"/>
        <end position="896"/>
    </location>
</feature>
<feature type="compositionally biased region" description="Polar residues" evidence="2">
    <location>
        <begin position="548"/>
        <end position="575"/>
    </location>
</feature>